<dbReference type="InterPro" id="IPR044549">
    <property type="entry name" value="bHLH_AtIBH1-like"/>
</dbReference>
<evidence type="ECO:0000256" key="3">
    <source>
        <dbReference type="ARBA" id="ARBA00023163"/>
    </source>
</evidence>
<gene>
    <name evidence="5" type="ORF">O6P43_007273</name>
</gene>
<dbReference type="PANTHER" id="PTHR33124:SF39">
    <property type="entry name" value="TRANSCRIPTION FACTOR UPBEAT1"/>
    <property type="match status" value="1"/>
</dbReference>
<keyword evidence="6" id="KW-1185">Reference proteome</keyword>
<evidence type="ECO:0000313" key="6">
    <source>
        <dbReference type="Proteomes" id="UP001163823"/>
    </source>
</evidence>
<dbReference type="CDD" id="cd11444">
    <property type="entry name" value="bHLH_AtIBH1_like"/>
    <property type="match status" value="1"/>
</dbReference>
<dbReference type="EMBL" id="JARAOO010000003">
    <property type="protein sequence ID" value="KAJ7977683.1"/>
    <property type="molecule type" value="Genomic_DNA"/>
</dbReference>
<sequence length="133" mass="15270">MGISQQSLFVSLDLKELLSQGSTEENSNSYMSLRRKVLAARNKRWRQAGIKRPVGILMKRRRARLEGSGRCCGTTYRIERKVRTLKRLIFNSDESIGLDGVFRETADYILSLQMRVRVMQIMVKVLSGSNDDQ</sequence>
<accession>A0AAD7QA71</accession>
<dbReference type="GO" id="GO:0005634">
    <property type="term" value="C:nucleus"/>
    <property type="evidence" value="ECO:0007669"/>
    <property type="project" value="UniProtKB-SubCell"/>
</dbReference>
<evidence type="ECO:0000313" key="5">
    <source>
        <dbReference type="EMBL" id="KAJ7977683.1"/>
    </source>
</evidence>
<evidence type="ECO:0000256" key="2">
    <source>
        <dbReference type="ARBA" id="ARBA00023015"/>
    </source>
</evidence>
<keyword evidence="2" id="KW-0805">Transcription regulation</keyword>
<keyword evidence="4" id="KW-0539">Nucleus</keyword>
<comment type="subcellular location">
    <subcellularLocation>
        <location evidence="1">Nucleus</location>
    </subcellularLocation>
</comment>
<proteinExistence type="predicted"/>
<dbReference type="GO" id="GO:0006355">
    <property type="term" value="P:regulation of DNA-templated transcription"/>
    <property type="evidence" value="ECO:0007669"/>
    <property type="project" value="InterPro"/>
</dbReference>
<reference evidence="5" key="1">
    <citation type="journal article" date="2023" name="Science">
        <title>Elucidation of the pathway for biosynthesis of saponin adjuvants from the soapbark tree.</title>
        <authorList>
            <person name="Reed J."/>
            <person name="Orme A."/>
            <person name="El-Demerdash A."/>
            <person name="Owen C."/>
            <person name="Martin L.B.B."/>
            <person name="Misra R.C."/>
            <person name="Kikuchi S."/>
            <person name="Rejzek M."/>
            <person name="Martin A.C."/>
            <person name="Harkess A."/>
            <person name="Leebens-Mack J."/>
            <person name="Louveau T."/>
            <person name="Stephenson M.J."/>
            <person name="Osbourn A."/>
        </authorList>
    </citation>
    <scope>NUCLEOTIDE SEQUENCE</scope>
    <source>
        <strain evidence="5">S10</strain>
    </source>
</reference>
<dbReference type="AlphaFoldDB" id="A0AAD7QA71"/>
<protein>
    <submittedName>
        <fullName evidence="5">Transcription factor UPBEAT1-like</fullName>
    </submittedName>
</protein>
<dbReference type="PANTHER" id="PTHR33124">
    <property type="entry name" value="TRANSCRIPTION FACTOR IBH1-LIKE 1"/>
    <property type="match status" value="1"/>
</dbReference>
<organism evidence="5 6">
    <name type="scientific">Quillaja saponaria</name>
    <name type="common">Soap bark tree</name>
    <dbReference type="NCBI Taxonomy" id="32244"/>
    <lineage>
        <taxon>Eukaryota</taxon>
        <taxon>Viridiplantae</taxon>
        <taxon>Streptophyta</taxon>
        <taxon>Embryophyta</taxon>
        <taxon>Tracheophyta</taxon>
        <taxon>Spermatophyta</taxon>
        <taxon>Magnoliopsida</taxon>
        <taxon>eudicotyledons</taxon>
        <taxon>Gunneridae</taxon>
        <taxon>Pentapetalae</taxon>
        <taxon>rosids</taxon>
        <taxon>fabids</taxon>
        <taxon>Fabales</taxon>
        <taxon>Quillajaceae</taxon>
        <taxon>Quillaja</taxon>
    </lineage>
</organism>
<evidence type="ECO:0000256" key="4">
    <source>
        <dbReference type="ARBA" id="ARBA00023242"/>
    </source>
</evidence>
<name>A0AAD7QA71_QUISA</name>
<keyword evidence="3" id="KW-0804">Transcription</keyword>
<comment type="caution">
    <text evidence="5">The sequence shown here is derived from an EMBL/GenBank/DDBJ whole genome shotgun (WGS) entry which is preliminary data.</text>
</comment>
<dbReference type="InterPro" id="IPR044660">
    <property type="entry name" value="IBH1-like"/>
</dbReference>
<evidence type="ECO:0000256" key="1">
    <source>
        <dbReference type="ARBA" id="ARBA00004123"/>
    </source>
</evidence>
<dbReference type="Proteomes" id="UP001163823">
    <property type="component" value="Chromosome 3"/>
</dbReference>
<dbReference type="KEGG" id="qsa:O6P43_007273"/>